<reference evidence="3 4" key="1">
    <citation type="submission" date="2015-07" db="EMBL/GenBank/DDBJ databases">
        <title>High-quality genome of monoxenous trypanosomatid Leptomonas pyrrhocoris.</title>
        <authorList>
            <person name="Flegontov P."/>
            <person name="Butenko A."/>
            <person name="Firsov S."/>
            <person name="Vlcek C."/>
            <person name="Logacheva M.D."/>
            <person name="Field M."/>
            <person name="Filatov D."/>
            <person name="Flegontova O."/>
            <person name="Gerasimov E."/>
            <person name="Jackson A.P."/>
            <person name="Kelly S."/>
            <person name="Opperdoes F."/>
            <person name="O'Reilly A."/>
            <person name="Votypka J."/>
            <person name="Yurchenko V."/>
            <person name="Lukes J."/>
        </authorList>
    </citation>
    <scope>NUCLEOTIDE SEQUENCE [LARGE SCALE GENOMIC DNA]</scope>
    <source>
        <strain evidence="3">H10</strain>
    </source>
</reference>
<organism evidence="3 4">
    <name type="scientific">Leptomonas pyrrhocoris</name>
    <name type="common">Firebug parasite</name>
    <dbReference type="NCBI Taxonomy" id="157538"/>
    <lineage>
        <taxon>Eukaryota</taxon>
        <taxon>Discoba</taxon>
        <taxon>Euglenozoa</taxon>
        <taxon>Kinetoplastea</taxon>
        <taxon>Metakinetoplastina</taxon>
        <taxon>Trypanosomatida</taxon>
        <taxon>Trypanosomatidae</taxon>
        <taxon>Leishmaniinae</taxon>
        <taxon>Leptomonas</taxon>
    </lineage>
</organism>
<dbReference type="OrthoDB" id="271836at2759"/>
<evidence type="ECO:0000256" key="1">
    <source>
        <dbReference type="SAM" id="MobiDB-lite"/>
    </source>
</evidence>
<dbReference type="Pfam" id="PF26172">
    <property type="entry name" value="RESC8"/>
    <property type="match status" value="1"/>
</dbReference>
<gene>
    <name evidence="3" type="ORF">ABB37_03886</name>
</gene>
<dbReference type="GeneID" id="26904177"/>
<feature type="compositionally biased region" description="Low complexity" evidence="1">
    <location>
        <begin position="215"/>
        <end position="225"/>
    </location>
</feature>
<feature type="compositionally biased region" description="Low complexity" evidence="1">
    <location>
        <begin position="123"/>
        <end position="132"/>
    </location>
</feature>
<dbReference type="Proteomes" id="UP000037923">
    <property type="component" value="Unassembled WGS sequence"/>
</dbReference>
<feature type="region of interest" description="Disordered" evidence="1">
    <location>
        <begin position="100"/>
        <end position="132"/>
    </location>
</feature>
<feature type="region of interest" description="Disordered" evidence="1">
    <location>
        <begin position="625"/>
        <end position="650"/>
    </location>
</feature>
<proteinExistence type="predicted"/>
<comment type="caution">
    <text evidence="3">The sequence shown here is derived from an EMBL/GenBank/DDBJ whole genome shotgun (WGS) entry which is preliminary data.</text>
</comment>
<protein>
    <recommendedName>
        <fullName evidence="2">RNA-editing substrate-binding complex 8 protein HEAT repeats domain-containing protein</fullName>
    </recommendedName>
</protein>
<dbReference type="RefSeq" id="XP_015659980.1">
    <property type="nucleotide sequence ID" value="XM_015801360.1"/>
</dbReference>
<dbReference type="InterPro" id="IPR058977">
    <property type="entry name" value="RESC8_HEAT"/>
</dbReference>
<feature type="compositionally biased region" description="Basic and acidic residues" evidence="1">
    <location>
        <begin position="183"/>
        <end position="194"/>
    </location>
</feature>
<dbReference type="OMA" id="NYTNYEH"/>
<evidence type="ECO:0000259" key="2">
    <source>
        <dbReference type="Pfam" id="PF26172"/>
    </source>
</evidence>
<dbReference type="VEuPathDB" id="TriTrypDB:LpyrH10_06_2560"/>
<feature type="compositionally biased region" description="Basic and acidic residues" evidence="1">
    <location>
        <begin position="641"/>
        <end position="650"/>
    </location>
</feature>
<name>A0A0N0DWB2_LEPPY</name>
<feature type="compositionally biased region" description="Basic and acidic residues" evidence="1">
    <location>
        <begin position="152"/>
        <end position="173"/>
    </location>
</feature>
<sequence length="650" mass="71659">MYASRVCCLYRQTSVCGQQASLSHTSLVRLMKHTAKHANRIQLPELYKLGILLKDPNDILGLHRDGELMGALLKRYHDVRAGATPFQVSLLDAVLTSSTLPSSSCSVSELAGGTTDMSRDGNAATAASSTLSSPVTAQDYYRAIMDLEREVEEEHGRANAREARQTAKKERLNQNRYSSSSHSNDRRGRREGRPKTKGGGGENSSTRSGFTKQEVPSSNSSNVPSLGETLGSTRAENLERYLSALEPVLRQLSPTETTRLIRVLAKLNYTNYEHTVLLTRRGCEVANHLQRHDLCTLYYNLHRLYTRDSLVAVVNRILEHVQELTAEEVYLLCQSVERQESTSTASQRLLTPLVAQAVKKLPDAVSSAYHRTLLVSMARYHVQQPATTQLILRDWVARWKTSSSEKDVLVLLEASTSLAAPGTEPEGLKELIDRLTFLAPTMDLWHVDHVMDLLSAVPMHLSTDCMRILLTRLENESGKLSVGQLKFVLHLLSTYPPAKGQVAVVSLAYACAVRATAMDAETLGSVLTSLATLQLFTDDFFTIAHVLQTQKGGMRSFAQVQALFDCCTAEMAALPQGLGMLTSVICTVAPALNDEELSHCRKALVKLGVTDREVLQKIFANAKRAQRAPANSSSSRKRRGGYHDPMADLL</sequence>
<accession>A0A0N0DWB2</accession>
<keyword evidence="4" id="KW-1185">Reference proteome</keyword>
<evidence type="ECO:0000313" key="4">
    <source>
        <dbReference type="Proteomes" id="UP000037923"/>
    </source>
</evidence>
<evidence type="ECO:0000313" key="3">
    <source>
        <dbReference type="EMBL" id="KPA81541.1"/>
    </source>
</evidence>
<dbReference type="EMBL" id="LGTL01000006">
    <property type="protein sequence ID" value="KPA81541.1"/>
    <property type="molecule type" value="Genomic_DNA"/>
</dbReference>
<dbReference type="AlphaFoldDB" id="A0A0N0DWB2"/>
<feature type="domain" description="RNA-editing substrate-binding complex 8 protein HEAT repeats" evidence="2">
    <location>
        <begin position="234"/>
        <end position="614"/>
    </location>
</feature>
<feature type="region of interest" description="Disordered" evidence="1">
    <location>
        <begin position="152"/>
        <end position="229"/>
    </location>
</feature>